<dbReference type="OrthoDB" id="9803763at2"/>
<dbReference type="InterPro" id="IPR006311">
    <property type="entry name" value="TAT_signal"/>
</dbReference>
<dbReference type="AlphaFoldDB" id="A0A845B1Q8"/>
<dbReference type="PROSITE" id="PS51257">
    <property type="entry name" value="PROKAR_LIPOPROTEIN"/>
    <property type="match status" value="1"/>
</dbReference>
<comment type="caution">
    <text evidence="2">The sequence shown here is derived from an EMBL/GenBank/DDBJ whole genome shotgun (WGS) entry which is preliminary data.</text>
</comment>
<evidence type="ECO:0000313" key="3">
    <source>
        <dbReference type="Proteomes" id="UP000431922"/>
    </source>
</evidence>
<evidence type="ECO:0000256" key="1">
    <source>
        <dbReference type="ARBA" id="ARBA00022729"/>
    </source>
</evidence>
<dbReference type="InterPro" id="IPR018389">
    <property type="entry name" value="DctP_fam"/>
</dbReference>
<dbReference type="GO" id="GO:0055085">
    <property type="term" value="P:transmembrane transport"/>
    <property type="evidence" value="ECO:0007669"/>
    <property type="project" value="InterPro"/>
</dbReference>
<dbReference type="PROSITE" id="PS51318">
    <property type="entry name" value="TAT"/>
    <property type="match status" value="1"/>
</dbReference>
<keyword evidence="1" id="KW-0732">Signal</keyword>
<proteinExistence type="predicted"/>
<dbReference type="Pfam" id="PF03480">
    <property type="entry name" value="DctP"/>
    <property type="match status" value="1"/>
</dbReference>
<accession>A0A845B1Q8</accession>
<dbReference type="EMBL" id="WTYL01000002">
    <property type="protein sequence ID" value="MXP44106.1"/>
    <property type="molecule type" value="Genomic_DNA"/>
</dbReference>
<dbReference type="Gene3D" id="3.40.190.170">
    <property type="entry name" value="Bacterial extracellular solute-binding protein, family 7"/>
    <property type="match status" value="1"/>
</dbReference>
<dbReference type="InterPro" id="IPR038404">
    <property type="entry name" value="TRAP_DctP_sf"/>
</dbReference>
<gene>
    <name evidence="2" type="ORF">GRI65_06525</name>
</gene>
<keyword evidence="3" id="KW-1185">Reference proteome</keyword>
<dbReference type="Proteomes" id="UP000431922">
    <property type="component" value="Unassembled WGS sequence"/>
</dbReference>
<evidence type="ECO:0000313" key="2">
    <source>
        <dbReference type="EMBL" id="MXP44106.1"/>
    </source>
</evidence>
<protein>
    <submittedName>
        <fullName evidence="2">Uncharacterized protein</fullName>
    </submittedName>
</protein>
<sequence length="156" mass="16954">MIVMDRRGLLKTAGTASLAALVTSCGVGPMPLRAADSQPDGYPIVEALKFFAADLASRTNGRLKVEIYPSEQLGSRTIRWSWRSSAVWISSVSTWRRSTCWCPKPRSPPSPSCSARSPTCAAPGPDRGPLCRTRSVHFSGRNCTGYSMRMWAGKTS</sequence>
<name>A0A845B1Q8_9SPHN</name>
<reference evidence="2 3" key="1">
    <citation type="submission" date="2019-12" db="EMBL/GenBank/DDBJ databases">
        <title>Genomic-based taxomic classification of the family Erythrobacteraceae.</title>
        <authorList>
            <person name="Xu L."/>
        </authorList>
    </citation>
    <scope>NUCLEOTIDE SEQUENCE [LARGE SCALE GENOMIC DNA]</scope>
    <source>
        <strain evidence="2 3">KCTC 42453</strain>
    </source>
</reference>
<organism evidence="2 3">
    <name type="scientific">Allopontixanthobacter sediminis</name>
    <dbReference type="NCBI Taxonomy" id="1689985"/>
    <lineage>
        <taxon>Bacteria</taxon>
        <taxon>Pseudomonadati</taxon>
        <taxon>Pseudomonadota</taxon>
        <taxon>Alphaproteobacteria</taxon>
        <taxon>Sphingomonadales</taxon>
        <taxon>Erythrobacteraceae</taxon>
        <taxon>Allopontixanthobacter</taxon>
    </lineage>
</organism>